<evidence type="ECO:0000313" key="1">
    <source>
        <dbReference type="EMBL" id="KMZ77347.1"/>
    </source>
</evidence>
<gene>
    <name evidence="1" type="ORF">PVIIG_06107</name>
</gene>
<name>A0A0J9S5Q3_PLAVI</name>
<sequence length="209" mass="23794">MCPKYWNYVERHTPLYKYFDKHCSNQNYKCPKFYTDCKKYDPREVLENFHCHAEMKKKKADTLAKARQELPASIPPGQEANSGMLASSGFSAGGSHLTRDGTHQTTKTGDILLGVVATSLTSGALYREELYAIDLEGTIIVWEIYMGANMDYLIMHQNHIIHLQGEVKNIILGTNLRNNISTKQLSISIKHKRVIVYGKILCNNNYFDS</sequence>
<evidence type="ECO:0000313" key="2">
    <source>
        <dbReference type="Proteomes" id="UP000053562"/>
    </source>
</evidence>
<organism evidence="1 2">
    <name type="scientific">Plasmodium vivax India VII</name>
    <dbReference type="NCBI Taxonomy" id="1077284"/>
    <lineage>
        <taxon>Eukaryota</taxon>
        <taxon>Sar</taxon>
        <taxon>Alveolata</taxon>
        <taxon>Apicomplexa</taxon>
        <taxon>Aconoidasida</taxon>
        <taxon>Haemosporida</taxon>
        <taxon>Plasmodiidae</taxon>
        <taxon>Plasmodium</taxon>
        <taxon>Plasmodium (Plasmodium)</taxon>
    </lineage>
</organism>
<proteinExistence type="predicted"/>
<dbReference type="AlphaFoldDB" id="A0A0J9S5Q3"/>
<dbReference type="Pfam" id="PF05795">
    <property type="entry name" value="Plasmodium_Vir"/>
    <property type="match status" value="1"/>
</dbReference>
<accession>A0A0J9S5Q3</accession>
<dbReference type="Proteomes" id="UP000053562">
    <property type="component" value="Unassembled WGS sequence"/>
</dbReference>
<protein>
    <submittedName>
        <fullName evidence="1">Uncharacterized protein</fullName>
    </submittedName>
</protein>
<reference evidence="1 2" key="1">
    <citation type="submission" date="2011-08" db="EMBL/GenBank/DDBJ databases">
        <title>The Genome Sequence of Plasmodium vivax India VII.</title>
        <authorList>
            <consortium name="The Broad Institute Genome Sequencing Platform"/>
            <consortium name="The Broad Institute Genome Sequencing Center for Infectious Disease"/>
            <person name="Neafsey D."/>
            <person name="Carlton J."/>
            <person name="Barnwell J."/>
            <person name="Collins W."/>
            <person name="Escalante A."/>
            <person name="Mullikin J."/>
            <person name="Saul A."/>
            <person name="Guigo R."/>
            <person name="Camara F."/>
            <person name="Young S.K."/>
            <person name="Zeng Q."/>
            <person name="Gargeya S."/>
            <person name="Fitzgerald M."/>
            <person name="Haas B."/>
            <person name="Abouelleil A."/>
            <person name="Alvarado L."/>
            <person name="Arachchi H.M."/>
            <person name="Berlin A."/>
            <person name="Brown A."/>
            <person name="Chapman S.B."/>
            <person name="Chen Z."/>
            <person name="Dunbar C."/>
            <person name="Freedman E."/>
            <person name="Gearin G."/>
            <person name="Gellesch M."/>
            <person name="Goldberg J."/>
            <person name="Griggs A."/>
            <person name="Gujja S."/>
            <person name="Heiman D."/>
            <person name="Howarth C."/>
            <person name="Larson L."/>
            <person name="Lui A."/>
            <person name="MacDonald P.J.P."/>
            <person name="Montmayeur A."/>
            <person name="Murphy C."/>
            <person name="Neiman D."/>
            <person name="Pearson M."/>
            <person name="Priest M."/>
            <person name="Roberts A."/>
            <person name="Saif S."/>
            <person name="Shea T."/>
            <person name="Shenoy N."/>
            <person name="Sisk P."/>
            <person name="Stolte C."/>
            <person name="Sykes S."/>
            <person name="Wortman J."/>
            <person name="Nusbaum C."/>
            <person name="Birren B."/>
        </authorList>
    </citation>
    <scope>NUCLEOTIDE SEQUENCE [LARGE SCALE GENOMIC DNA]</scope>
    <source>
        <strain evidence="1 2">India VII</strain>
    </source>
</reference>
<dbReference type="InterPro" id="IPR008780">
    <property type="entry name" value="Plasmodium_Vir"/>
</dbReference>
<dbReference type="EMBL" id="KQ234418">
    <property type="protein sequence ID" value="KMZ77347.1"/>
    <property type="molecule type" value="Genomic_DNA"/>
</dbReference>